<dbReference type="Proteomes" id="UP000326912">
    <property type="component" value="Unassembled WGS sequence"/>
</dbReference>
<protein>
    <submittedName>
        <fullName evidence="1">Uncharacterized protein</fullName>
    </submittedName>
</protein>
<evidence type="ECO:0000313" key="1">
    <source>
        <dbReference type="EMBL" id="GER92262.1"/>
    </source>
</evidence>
<reference evidence="1 2" key="1">
    <citation type="submission" date="2019-10" db="EMBL/GenBank/DDBJ databases">
        <title>Dictyobacter vulcani sp. nov., within the class Ktedonobacteria, isolated from soil of volcanic Mt. Zao.</title>
        <authorList>
            <person name="Zheng Y."/>
            <person name="Wang C.M."/>
            <person name="Sakai Y."/>
            <person name="Abe K."/>
            <person name="Yokota A."/>
            <person name="Yabe S."/>
        </authorList>
    </citation>
    <scope>NUCLEOTIDE SEQUENCE [LARGE SCALE GENOMIC DNA]</scope>
    <source>
        <strain evidence="1 2">W12</strain>
    </source>
</reference>
<gene>
    <name evidence="1" type="ORF">KDW_64240</name>
</gene>
<evidence type="ECO:0000313" key="2">
    <source>
        <dbReference type="Proteomes" id="UP000326912"/>
    </source>
</evidence>
<accession>A0A5J4KYW2</accession>
<sequence length="40" mass="4632">MSLGRASIAVKETRGKKDFTVNMLFMAPIWFELVIEEEFP</sequence>
<proteinExistence type="predicted"/>
<comment type="caution">
    <text evidence="1">The sequence shown here is derived from an EMBL/GenBank/DDBJ whole genome shotgun (WGS) entry which is preliminary data.</text>
</comment>
<keyword evidence="2" id="KW-1185">Reference proteome</keyword>
<organism evidence="1 2">
    <name type="scientific">Dictyobacter vulcani</name>
    <dbReference type="NCBI Taxonomy" id="2607529"/>
    <lineage>
        <taxon>Bacteria</taxon>
        <taxon>Bacillati</taxon>
        <taxon>Chloroflexota</taxon>
        <taxon>Ktedonobacteria</taxon>
        <taxon>Ktedonobacterales</taxon>
        <taxon>Dictyobacteraceae</taxon>
        <taxon>Dictyobacter</taxon>
    </lineage>
</organism>
<dbReference type="AlphaFoldDB" id="A0A5J4KYW2"/>
<name>A0A5J4KYW2_9CHLR</name>
<dbReference type="EMBL" id="BKZW01000007">
    <property type="protein sequence ID" value="GER92262.1"/>
    <property type="molecule type" value="Genomic_DNA"/>
</dbReference>